<organism evidence="4">
    <name type="scientific">Peptoniphilus harei</name>
    <dbReference type="NCBI Taxonomy" id="54005"/>
    <lineage>
        <taxon>Bacteria</taxon>
        <taxon>Bacillati</taxon>
        <taxon>Bacillota</taxon>
        <taxon>Tissierellia</taxon>
        <taxon>Tissierellales</taxon>
        <taxon>Peptoniphilaceae</taxon>
        <taxon>Peptoniphilus</taxon>
    </lineage>
</organism>
<gene>
    <name evidence="4" type="ORF">HMPREF3229_00746</name>
</gene>
<evidence type="ECO:0000256" key="2">
    <source>
        <dbReference type="SAM" id="SignalP"/>
    </source>
</evidence>
<dbReference type="RefSeq" id="WP_060799952.1">
    <property type="nucleotide sequence ID" value="NZ_JADNMH010000006.1"/>
</dbReference>
<dbReference type="PATRIC" id="fig|54005.3.peg.734"/>
<evidence type="ECO:0000256" key="1">
    <source>
        <dbReference type="SAM" id="MobiDB-lite"/>
    </source>
</evidence>
<name>A0A133PQH1_9FIRM</name>
<comment type="caution">
    <text evidence="4">The sequence shown here is derived from an EMBL/GenBank/DDBJ whole genome shotgun (WGS) entry which is preliminary data.</text>
</comment>
<dbReference type="Gene3D" id="3.30.457.10">
    <property type="entry name" value="Copper amine oxidase-like, N-terminal domain"/>
    <property type="match status" value="1"/>
</dbReference>
<proteinExistence type="predicted"/>
<evidence type="ECO:0000313" key="5">
    <source>
        <dbReference type="Proteomes" id="UP000070174"/>
    </source>
</evidence>
<evidence type="ECO:0000313" key="4">
    <source>
        <dbReference type="EMBL" id="KXA30880.1"/>
    </source>
</evidence>
<dbReference type="InterPro" id="IPR036582">
    <property type="entry name" value="Mao_N_sf"/>
</dbReference>
<feature type="region of interest" description="Disordered" evidence="1">
    <location>
        <begin position="540"/>
        <end position="574"/>
    </location>
</feature>
<dbReference type="PROSITE" id="PS51257">
    <property type="entry name" value="PROKAR_LIPOPROTEIN"/>
    <property type="match status" value="1"/>
</dbReference>
<dbReference type="Proteomes" id="UP000070174">
    <property type="component" value="Unassembled WGS sequence"/>
</dbReference>
<dbReference type="SUPFAM" id="SSF55383">
    <property type="entry name" value="Copper amine oxidase, domain N"/>
    <property type="match status" value="1"/>
</dbReference>
<dbReference type="EMBL" id="LRQE01000023">
    <property type="protein sequence ID" value="KXA30880.1"/>
    <property type="molecule type" value="Genomic_DNA"/>
</dbReference>
<protein>
    <submittedName>
        <fullName evidence="4">Copper amine oxidase domain protein</fullName>
    </submittedName>
</protein>
<feature type="domain" description="Copper amine oxidase-like N-terminal" evidence="3">
    <location>
        <begin position="349"/>
        <end position="454"/>
    </location>
</feature>
<feature type="chain" id="PRO_5039157378" evidence="2">
    <location>
        <begin position="23"/>
        <end position="586"/>
    </location>
</feature>
<dbReference type="Pfam" id="PF07833">
    <property type="entry name" value="Cu_amine_oxidN1"/>
    <property type="match status" value="1"/>
</dbReference>
<evidence type="ECO:0000259" key="3">
    <source>
        <dbReference type="Pfam" id="PF07833"/>
    </source>
</evidence>
<dbReference type="AlphaFoldDB" id="A0A133PQH1"/>
<dbReference type="InterPro" id="IPR012854">
    <property type="entry name" value="Cu_amine_oxidase-like_N"/>
</dbReference>
<accession>A0A133PQH1</accession>
<feature type="signal peptide" evidence="2">
    <location>
        <begin position="1"/>
        <end position="22"/>
    </location>
</feature>
<keyword evidence="2" id="KW-0732">Signal</keyword>
<reference evidence="4 5" key="1">
    <citation type="submission" date="2016-01" db="EMBL/GenBank/DDBJ databases">
        <authorList>
            <person name="Oliw E.H."/>
        </authorList>
    </citation>
    <scope>NUCLEOTIDE SEQUENCE [LARGE SCALE GENOMIC DNA]</scope>
    <source>
        <strain evidence="4 5">CMW7756A</strain>
    </source>
</reference>
<sequence length="586" mass="66078">MKKKILTIFLVLIAAITLGACSANTTAYLDASQKVANWKGSKVTGQLEYNVEVKNPETQEIVKMKFPVSLTGEQVGKDKAHVLMNLDFTNLKKEIAKVSKSQEEIAGLNKDVPDKIKMDLYVKGNEVIMSKDIFALGSGSFNDIKEDYISIADEENGLSPKAAQYFNSEEFKTDLIKLMDLASKDIKQEIDFKVEGNTYTLNANSDAIIDQFIKSADGVMKNWDAVSTSALAIVDKAGLPMNDEERKDFKELNKEYKAEDLKEAAKGVKEMIKGSNISQKTTFEENKVIQDLAMQFNFAEFVKVSVKGKVNTVKDENVKINFPTSVKKLTTEEYMKLIMPNVTLVTVRVNGEDITFEDPEALPKIMNDRTMLAARAFYEKIGAKVDWNGKDRTVTVTKDKDKIVLKIDSNKALVNGKEVALDSPAVIVKNKTYIPVRFVSEAFGYKVKYDKNDGMPIVDIFNMTEKELEAKLAEIEKEDNYKMIASMKTDLKDEEVVETLKELYEGKELEKLLAAKADLDKNPELLKKYQEENKKEMEAFLKEDKEEVKEEKADKKETKEVKEEKVAEKTEKSAEKAAKVLFSVVK</sequence>